<proteinExistence type="predicted"/>
<evidence type="ECO:0000256" key="1">
    <source>
        <dbReference type="SAM" id="MobiDB-lite"/>
    </source>
</evidence>
<reference evidence="2" key="1">
    <citation type="submission" date="2021-01" db="EMBL/GenBank/DDBJ databases">
        <authorList>
            <person name="Corre E."/>
            <person name="Pelletier E."/>
            <person name="Niang G."/>
            <person name="Scheremetjew M."/>
            <person name="Finn R."/>
            <person name="Kale V."/>
            <person name="Holt S."/>
            <person name="Cochrane G."/>
            <person name="Meng A."/>
            <person name="Brown T."/>
            <person name="Cohen L."/>
        </authorList>
    </citation>
    <scope>NUCLEOTIDE SEQUENCE</scope>
    <source>
        <strain evidence="2">B650</strain>
    </source>
</reference>
<feature type="compositionally biased region" description="Low complexity" evidence="1">
    <location>
        <begin position="71"/>
        <end position="82"/>
    </location>
</feature>
<sequence>MKTASSFKKRVRSSDNLTGAGESNDRKKTVSNALGSSGSNRQVVVSMNPGVFSGKAISFRQSTGCATRVHPSAASTPPKSSTDCSNFKEESKRNENGLKRGFMLLDAQVLKFRHPETYWAPDIDELQALQPNDRVMLCSQDEKKQDTPCRFWVTITDLCRNSKSRPVIEATVDACGLFHMGIKKGTHVWFDFRNIFNVHDDSRDALFDRYVALTASSSTSKTDG</sequence>
<dbReference type="EMBL" id="HBGY01032353">
    <property type="protein sequence ID" value="CAD9611835.1"/>
    <property type="molecule type" value="Transcribed_RNA"/>
</dbReference>
<feature type="region of interest" description="Disordered" evidence="1">
    <location>
        <begin position="68"/>
        <end position="92"/>
    </location>
</feature>
<accession>A0A7S2LNM7</accession>
<dbReference type="AlphaFoldDB" id="A0A7S2LNM7"/>
<protein>
    <submittedName>
        <fullName evidence="2">Uncharacterized protein</fullName>
    </submittedName>
</protein>
<name>A0A7S2LNM7_9STRA</name>
<organism evidence="2">
    <name type="scientific">Leptocylindrus danicus</name>
    <dbReference type="NCBI Taxonomy" id="163516"/>
    <lineage>
        <taxon>Eukaryota</taxon>
        <taxon>Sar</taxon>
        <taxon>Stramenopiles</taxon>
        <taxon>Ochrophyta</taxon>
        <taxon>Bacillariophyta</taxon>
        <taxon>Coscinodiscophyceae</taxon>
        <taxon>Chaetocerotophycidae</taxon>
        <taxon>Leptocylindrales</taxon>
        <taxon>Leptocylindraceae</taxon>
        <taxon>Leptocylindrus</taxon>
    </lineage>
</organism>
<evidence type="ECO:0000313" key="2">
    <source>
        <dbReference type="EMBL" id="CAD9611835.1"/>
    </source>
</evidence>
<gene>
    <name evidence="2" type="ORF">LDAN0321_LOCUS20229</name>
</gene>
<feature type="compositionally biased region" description="Polar residues" evidence="1">
    <location>
        <begin position="30"/>
        <end position="41"/>
    </location>
</feature>
<feature type="region of interest" description="Disordered" evidence="1">
    <location>
        <begin position="1"/>
        <end position="41"/>
    </location>
</feature>